<keyword evidence="4 10" id="KW-0479">Metal-binding</keyword>
<dbReference type="CDD" id="cd04164">
    <property type="entry name" value="trmE"/>
    <property type="match status" value="1"/>
</dbReference>
<feature type="binding site" evidence="10">
    <location>
        <begin position="278"/>
        <end position="281"/>
    </location>
    <ligand>
        <name>GTP</name>
        <dbReference type="ChEBI" id="CHEBI:37565"/>
    </ligand>
</feature>
<protein>
    <recommendedName>
        <fullName evidence="10">tRNA modification GTPase MnmE</fullName>
        <ecNumber evidence="10">3.6.-.-</ecNumber>
    </recommendedName>
</protein>
<dbReference type="GO" id="GO:0042802">
    <property type="term" value="F:identical protein binding"/>
    <property type="evidence" value="ECO:0007669"/>
    <property type="project" value="UniProtKB-ARBA"/>
</dbReference>
<feature type="binding site" evidence="10">
    <location>
        <begin position="234"/>
        <end position="239"/>
    </location>
    <ligand>
        <name>GTP</name>
        <dbReference type="ChEBI" id="CHEBI:37565"/>
    </ligand>
</feature>
<dbReference type="InterPro" id="IPR006073">
    <property type="entry name" value="GTP-bd"/>
</dbReference>
<evidence type="ECO:0000256" key="4">
    <source>
        <dbReference type="ARBA" id="ARBA00022723"/>
    </source>
</evidence>
<accession>D9S1B0</accession>
<comment type="cofactor">
    <cofactor evidence="10">
        <name>K(+)</name>
        <dbReference type="ChEBI" id="CHEBI:29103"/>
    </cofactor>
    <text evidence="10">Binds 1 potassium ion per subunit.</text>
</comment>
<evidence type="ECO:0000256" key="8">
    <source>
        <dbReference type="ARBA" id="ARBA00022958"/>
    </source>
</evidence>
<feature type="binding site" evidence="10">
    <location>
        <position position="259"/>
    </location>
    <ligand>
        <name>Mg(2+)</name>
        <dbReference type="ChEBI" id="CHEBI:18420"/>
    </ligand>
</feature>
<dbReference type="GO" id="GO:0030488">
    <property type="term" value="P:tRNA methylation"/>
    <property type="evidence" value="ECO:0007669"/>
    <property type="project" value="TreeGrafter"/>
</dbReference>
<evidence type="ECO:0000313" key="14">
    <source>
        <dbReference type="Proteomes" id="UP000000272"/>
    </source>
</evidence>
<dbReference type="FunFam" id="3.40.50.300:FF:000494">
    <property type="entry name" value="tRNA modification GTPase MnmE"/>
    <property type="match status" value="1"/>
</dbReference>
<feature type="binding site" evidence="10">
    <location>
        <begin position="253"/>
        <end position="259"/>
    </location>
    <ligand>
        <name>GTP</name>
        <dbReference type="ChEBI" id="CHEBI:37565"/>
    </ligand>
</feature>
<dbReference type="EC" id="3.6.-.-" evidence="10"/>
<evidence type="ECO:0000256" key="7">
    <source>
        <dbReference type="ARBA" id="ARBA00022842"/>
    </source>
</evidence>
<keyword evidence="5 10" id="KW-0547">Nucleotide-binding</keyword>
<feature type="binding site" evidence="10">
    <location>
        <position position="234"/>
    </location>
    <ligand>
        <name>K(+)</name>
        <dbReference type="ChEBI" id="CHEBI:29103"/>
    </ligand>
</feature>
<name>D9S1B0_THEOJ</name>
<gene>
    <name evidence="10" type="primary">mnmE</name>
    <name evidence="10" type="synonym">trmE</name>
    <name evidence="13" type="ordered locus">Toce_2280</name>
</gene>
<dbReference type="Pfam" id="PF12631">
    <property type="entry name" value="MnmE_helical"/>
    <property type="match status" value="1"/>
</dbReference>
<dbReference type="PROSITE" id="PS51709">
    <property type="entry name" value="G_TRME"/>
    <property type="match status" value="1"/>
</dbReference>
<dbReference type="FunFam" id="3.30.1360.120:FF:000003">
    <property type="entry name" value="tRNA modification GTPase MnmE"/>
    <property type="match status" value="1"/>
</dbReference>
<dbReference type="STRING" id="555079.Toce_2280"/>
<comment type="caution">
    <text evidence="10">Lacks conserved residue(s) required for the propagation of feature annotation.</text>
</comment>
<dbReference type="HOGENOM" id="CLU_019624_4_1_9"/>
<feature type="binding site" evidence="10">
    <location>
        <position position="89"/>
    </location>
    <ligand>
        <name>(6S)-5-formyl-5,6,7,8-tetrahydrofolate</name>
        <dbReference type="ChEBI" id="CHEBI:57457"/>
    </ligand>
</feature>
<dbReference type="EMBL" id="CP002131">
    <property type="protein sequence ID" value="ADL08989.1"/>
    <property type="molecule type" value="Genomic_DNA"/>
</dbReference>
<keyword evidence="14" id="KW-1185">Reference proteome</keyword>
<evidence type="ECO:0000256" key="9">
    <source>
        <dbReference type="ARBA" id="ARBA00023134"/>
    </source>
</evidence>
<keyword evidence="6 10" id="KW-0378">Hydrolase</keyword>
<dbReference type="InterPro" id="IPR025867">
    <property type="entry name" value="MnmE_helical"/>
</dbReference>
<dbReference type="PRINTS" id="PR00326">
    <property type="entry name" value="GTP1OBG"/>
</dbReference>
<dbReference type="Gene3D" id="3.30.1360.120">
    <property type="entry name" value="Probable tRNA modification gtpase trme, domain 1"/>
    <property type="match status" value="1"/>
</dbReference>
<dbReference type="CDD" id="cd14858">
    <property type="entry name" value="TrmE_N"/>
    <property type="match status" value="1"/>
</dbReference>
<dbReference type="Pfam" id="PF10396">
    <property type="entry name" value="TrmE_N"/>
    <property type="match status" value="1"/>
</dbReference>
<feature type="binding site" evidence="10">
    <location>
        <position position="255"/>
    </location>
    <ligand>
        <name>K(+)</name>
        <dbReference type="ChEBI" id="CHEBI:29103"/>
    </ligand>
</feature>
<dbReference type="GO" id="GO:0005525">
    <property type="term" value="F:GTP binding"/>
    <property type="evidence" value="ECO:0007669"/>
    <property type="project" value="UniProtKB-UniRule"/>
</dbReference>
<evidence type="ECO:0000256" key="1">
    <source>
        <dbReference type="ARBA" id="ARBA00011043"/>
    </source>
</evidence>
<evidence type="ECO:0000256" key="5">
    <source>
        <dbReference type="ARBA" id="ARBA00022741"/>
    </source>
</evidence>
<evidence type="ECO:0000256" key="10">
    <source>
        <dbReference type="HAMAP-Rule" id="MF_00379"/>
    </source>
</evidence>
<dbReference type="KEGG" id="toc:Toce_2280"/>
<keyword evidence="3 10" id="KW-0819">tRNA processing</keyword>
<keyword evidence="9 10" id="KW-0342">GTP-binding</keyword>
<dbReference type="Pfam" id="PF01926">
    <property type="entry name" value="MMR_HSR1"/>
    <property type="match status" value="1"/>
</dbReference>
<dbReference type="InterPro" id="IPR004520">
    <property type="entry name" value="GTPase_MnmE"/>
</dbReference>
<keyword evidence="7 10" id="KW-0460">Magnesium</keyword>
<sequence length="462" mass="51170">MSMTGDTIAAISTPLGEGSIGIVRISGEDSFRIASEIFRPKKNIDPSEMKPRTMYLGSIVDPGSGEVIDEVLLVKYKAPFTYTRENMVEINCHGGFTVQRRILEVVLGRGARVAEPGEFTKRAFLNGRIDLSQAEAVIDIIRAKTDRALNVAVNQLKGGLSERIREVRQRILRIIAHIEANIDFPEDDIPEADPDTIREDIRGIRVELEELLKKAQAGKIMREGLSTVILGRPNVGKSSLLNSLLREKRAIVTDIPGTTRDIIEEYLNINGIPVKIVDTAGIRETCDAVEKIGVERALESLKEAELVLLMLDASDELREEDRAIMELVKDKFVIVVLNKTDLPEKLSVDEVKSAFPGKPLIRVSALREKGIEELKEAIYRAVTEEIGPVDEGVIVTRARHSQAVKNAVEALERAESALSSGIPMEMVAMEVREAWERLGEITGDTVREDVVNAIFENFCIGK</sequence>
<dbReference type="eggNOG" id="COG0486">
    <property type="taxonomic scope" value="Bacteria"/>
</dbReference>
<dbReference type="GO" id="GO:0005829">
    <property type="term" value="C:cytosol"/>
    <property type="evidence" value="ECO:0007669"/>
    <property type="project" value="TreeGrafter"/>
</dbReference>
<dbReference type="Gene3D" id="3.40.50.300">
    <property type="entry name" value="P-loop containing nucleotide triphosphate hydrolases"/>
    <property type="match status" value="1"/>
</dbReference>
<evidence type="ECO:0000256" key="6">
    <source>
        <dbReference type="ARBA" id="ARBA00022801"/>
    </source>
</evidence>
<evidence type="ECO:0000259" key="12">
    <source>
        <dbReference type="PROSITE" id="PS51709"/>
    </source>
</evidence>
<dbReference type="InterPro" id="IPR005225">
    <property type="entry name" value="Small_GTP-bd"/>
</dbReference>
<dbReference type="PANTHER" id="PTHR42714">
    <property type="entry name" value="TRNA MODIFICATION GTPASE GTPBP3"/>
    <property type="match status" value="1"/>
</dbReference>
<feature type="binding site" evidence="10">
    <location>
        <position position="258"/>
    </location>
    <ligand>
        <name>K(+)</name>
        <dbReference type="ChEBI" id="CHEBI:29103"/>
    </ligand>
</feature>
<proteinExistence type="inferred from homology"/>
<feature type="domain" description="TrmE-type G" evidence="12">
    <location>
        <begin position="224"/>
        <end position="383"/>
    </location>
</feature>
<evidence type="ECO:0000313" key="13">
    <source>
        <dbReference type="EMBL" id="ADL08989.1"/>
    </source>
</evidence>
<keyword evidence="2 10" id="KW-0963">Cytoplasm</keyword>
<evidence type="ECO:0000256" key="11">
    <source>
        <dbReference type="RuleBase" id="RU003313"/>
    </source>
</evidence>
<feature type="binding site" evidence="10">
    <location>
        <position position="24"/>
    </location>
    <ligand>
        <name>(6S)-5-formyl-5,6,7,8-tetrahydrofolate</name>
        <dbReference type="ChEBI" id="CHEBI:57457"/>
    </ligand>
</feature>
<feature type="binding site" evidence="10">
    <location>
        <position position="128"/>
    </location>
    <ligand>
        <name>(6S)-5-formyl-5,6,7,8-tetrahydrofolate</name>
        <dbReference type="ChEBI" id="CHEBI:57457"/>
    </ligand>
</feature>
<dbReference type="AlphaFoldDB" id="D9S1B0"/>
<organism evidence="13 14">
    <name type="scientific">Thermosediminibacter oceani (strain ATCC BAA-1034 / DSM 16646 / JW/IW-1228P)</name>
    <dbReference type="NCBI Taxonomy" id="555079"/>
    <lineage>
        <taxon>Bacteria</taxon>
        <taxon>Bacillati</taxon>
        <taxon>Bacillota</taxon>
        <taxon>Clostridia</taxon>
        <taxon>Thermosediminibacterales</taxon>
        <taxon>Thermosediminibacteraceae</taxon>
        <taxon>Thermosediminibacter</taxon>
    </lineage>
</organism>
<dbReference type="GO" id="GO:0002098">
    <property type="term" value="P:tRNA wobble uridine modification"/>
    <property type="evidence" value="ECO:0007669"/>
    <property type="project" value="TreeGrafter"/>
</dbReference>
<dbReference type="SUPFAM" id="SSF52540">
    <property type="entry name" value="P-loop containing nucleoside triphosphate hydrolases"/>
    <property type="match status" value="1"/>
</dbReference>
<dbReference type="InterPro" id="IPR027368">
    <property type="entry name" value="MnmE_dom2"/>
</dbReference>
<reference evidence="13 14" key="1">
    <citation type="journal article" date="2010" name="Stand. Genomic Sci.">
        <title>Complete genome sequence of Thermosediminibacter oceani type strain (JW/IW-1228P).</title>
        <authorList>
            <person name="Pitluck S."/>
            <person name="Yasawong M."/>
            <person name="Munk C."/>
            <person name="Nolan M."/>
            <person name="Lapidus A."/>
            <person name="Lucas S."/>
            <person name="Glavina Del Rio T."/>
            <person name="Tice H."/>
            <person name="Cheng J.F."/>
            <person name="Bruce D."/>
            <person name="Detter C."/>
            <person name="Tapia R."/>
            <person name="Han C."/>
            <person name="Goodwin L."/>
            <person name="Liolios K."/>
            <person name="Ivanova N."/>
            <person name="Mavromatis K."/>
            <person name="Mikhailova N."/>
            <person name="Pati A."/>
            <person name="Chen A."/>
            <person name="Palaniappan K."/>
            <person name="Land M."/>
            <person name="Hauser L."/>
            <person name="Chang Y.J."/>
            <person name="Jeffries C.D."/>
            <person name="Rohde M."/>
            <person name="Spring S."/>
            <person name="Sikorski J."/>
            <person name="Goker M."/>
            <person name="Woyke T."/>
            <person name="Bristow J."/>
            <person name="Eisen J.A."/>
            <person name="Markowitz V."/>
            <person name="Hugenholtz P."/>
            <person name="Kyrpides N.C."/>
            <person name="Klenk H.P."/>
        </authorList>
    </citation>
    <scope>NUCLEOTIDE SEQUENCE [LARGE SCALE GENOMIC DNA]</scope>
    <source>
        <strain evidence="14">ATCC BAA-1034 / DSM 16646 / JW/IW-1228P</strain>
    </source>
</reference>
<comment type="subcellular location">
    <subcellularLocation>
        <location evidence="10">Cytoplasm</location>
    </subcellularLocation>
</comment>
<feature type="binding site" evidence="10">
    <location>
        <position position="253"/>
    </location>
    <ligand>
        <name>K(+)</name>
        <dbReference type="ChEBI" id="CHEBI:29103"/>
    </ligand>
</feature>
<dbReference type="NCBIfam" id="TIGR00231">
    <property type="entry name" value="small_GTP"/>
    <property type="match status" value="1"/>
</dbReference>
<dbReference type="GO" id="GO:0046872">
    <property type="term" value="F:metal ion binding"/>
    <property type="evidence" value="ECO:0007669"/>
    <property type="project" value="UniProtKB-KW"/>
</dbReference>
<dbReference type="InterPro" id="IPR027266">
    <property type="entry name" value="TrmE/GcvT-like"/>
</dbReference>
<evidence type="ECO:0000256" key="2">
    <source>
        <dbReference type="ARBA" id="ARBA00022490"/>
    </source>
</evidence>
<dbReference type="InterPro" id="IPR018948">
    <property type="entry name" value="GTP-bd_TrmE_N"/>
</dbReference>
<dbReference type="PANTHER" id="PTHR42714:SF2">
    <property type="entry name" value="TRNA MODIFICATION GTPASE GTPBP3, MITOCHONDRIAL"/>
    <property type="match status" value="1"/>
</dbReference>
<comment type="function">
    <text evidence="10">Exhibits a very high intrinsic GTPase hydrolysis rate. Involved in the addition of a carboxymethylaminomethyl (cmnm) group at the wobble position (U34) of certain tRNAs, forming tRNA-cmnm(5)s(2)U34.</text>
</comment>
<dbReference type="NCBIfam" id="TIGR00450">
    <property type="entry name" value="mnmE_trmE_thdF"/>
    <property type="match status" value="1"/>
</dbReference>
<evidence type="ECO:0000256" key="3">
    <source>
        <dbReference type="ARBA" id="ARBA00022694"/>
    </source>
</evidence>
<dbReference type="Proteomes" id="UP000000272">
    <property type="component" value="Chromosome"/>
</dbReference>
<feature type="binding site" evidence="10">
    <location>
        <position position="238"/>
    </location>
    <ligand>
        <name>Mg(2+)</name>
        <dbReference type="ChEBI" id="CHEBI:18420"/>
    </ligand>
</feature>
<feature type="binding site" evidence="10">
    <location>
        <position position="462"/>
    </location>
    <ligand>
        <name>(6S)-5-formyl-5,6,7,8-tetrahydrofolate</name>
        <dbReference type="ChEBI" id="CHEBI:57457"/>
    </ligand>
</feature>
<dbReference type="NCBIfam" id="NF003661">
    <property type="entry name" value="PRK05291.1-3"/>
    <property type="match status" value="1"/>
</dbReference>
<dbReference type="GO" id="GO:0003924">
    <property type="term" value="F:GTPase activity"/>
    <property type="evidence" value="ECO:0007669"/>
    <property type="project" value="UniProtKB-UniRule"/>
</dbReference>
<keyword evidence="8 10" id="KW-0630">Potassium</keyword>
<dbReference type="HAMAP" id="MF_00379">
    <property type="entry name" value="GTPase_MnmE"/>
    <property type="match status" value="1"/>
</dbReference>
<comment type="subunit">
    <text evidence="10">Homodimer. Heterotetramer of two MnmE and two MnmG subunits.</text>
</comment>
<dbReference type="InterPro" id="IPR031168">
    <property type="entry name" value="G_TrmE"/>
</dbReference>
<comment type="similarity">
    <text evidence="1 10 11">Belongs to the TRAFAC class TrmE-Era-EngA-EngB-Septin-like GTPase superfamily. TrmE GTPase family.</text>
</comment>
<dbReference type="Gene3D" id="1.20.120.430">
    <property type="entry name" value="tRNA modification GTPase MnmE domain 2"/>
    <property type="match status" value="1"/>
</dbReference>
<dbReference type="SUPFAM" id="SSF116878">
    <property type="entry name" value="TrmE connector domain"/>
    <property type="match status" value="1"/>
</dbReference>
<dbReference type="InterPro" id="IPR027417">
    <property type="entry name" value="P-loop_NTPase"/>
</dbReference>